<dbReference type="SUPFAM" id="SSF52172">
    <property type="entry name" value="CheY-like"/>
    <property type="match status" value="1"/>
</dbReference>
<feature type="modified residue" description="4-aspartylphosphate" evidence="2">
    <location>
        <position position="58"/>
    </location>
</feature>
<evidence type="ECO:0000259" key="4">
    <source>
        <dbReference type="PROSITE" id="PS50930"/>
    </source>
</evidence>
<dbReference type="GO" id="GO:0000976">
    <property type="term" value="F:transcription cis-regulatory region binding"/>
    <property type="evidence" value="ECO:0007669"/>
    <property type="project" value="TreeGrafter"/>
</dbReference>
<keyword evidence="1" id="KW-0238">DNA-binding</keyword>
<evidence type="ECO:0000313" key="5">
    <source>
        <dbReference type="EMBL" id="PRC91254.1"/>
    </source>
</evidence>
<dbReference type="InterPro" id="IPR039420">
    <property type="entry name" value="WalR-like"/>
</dbReference>
<dbReference type="PROSITE" id="PS50930">
    <property type="entry name" value="HTH_LYTTR"/>
    <property type="match status" value="1"/>
</dbReference>
<dbReference type="RefSeq" id="WP_105533776.1">
    <property type="nucleotide sequence ID" value="NZ_PUGF01000026.1"/>
</dbReference>
<dbReference type="PANTHER" id="PTHR48111">
    <property type="entry name" value="REGULATOR OF RPOS"/>
    <property type="match status" value="1"/>
</dbReference>
<gene>
    <name evidence="5" type="ORF">S2091_4039</name>
</gene>
<dbReference type="AlphaFoldDB" id="A0A2S9GU69"/>
<dbReference type="InterPro" id="IPR007492">
    <property type="entry name" value="LytTR_DNA-bd_dom"/>
</dbReference>
<dbReference type="SMART" id="SM00448">
    <property type="entry name" value="REC"/>
    <property type="match status" value="1"/>
</dbReference>
<dbReference type="PANTHER" id="PTHR48111:SF3">
    <property type="entry name" value="TRANSCRIPTIONAL REGULATORY PROTEIN BTSR"/>
    <property type="match status" value="1"/>
</dbReference>
<dbReference type="OrthoDB" id="236568at2"/>
<proteinExistence type="predicted"/>
<dbReference type="GO" id="GO:0032993">
    <property type="term" value="C:protein-DNA complex"/>
    <property type="evidence" value="ECO:0007669"/>
    <property type="project" value="TreeGrafter"/>
</dbReference>
<dbReference type="Gene3D" id="2.40.50.1020">
    <property type="entry name" value="LytTr DNA-binding domain"/>
    <property type="match status" value="1"/>
</dbReference>
<dbReference type="Pfam" id="PF00072">
    <property type="entry name" value="Response_reg"/>
    <property type="match status" value="1"/>
</dbReference>
<dbReference type="GO" id="GO:0006355">
    <property type="term" value="P:regulation of DNA-templated transcription"/>
    <property type="evidence" value="ECO:0007669"/>
    <property type="project" value="TreeGrafter"/>
</dbReference>
<name>A0A2S9GU69_9BURK</name>
<dbReference type="GO" id="GO:0005829">
    <property type="term" value="C:cytosol"/>
    <property type="evidence" value="ECO:0007669"/>
    <property type="project" value="TreeGrafter"/>
</dbReference>
<dbReference type="Gene3D" id="3.40.50.2300">
    <property type="match status" value="1"/>
</dbReference>
<keyword evidence="2" id="KW-0597">Phosphoprotein</keyword>
<feature type="domain" description="HTH LytTR-type" evidence="4">
    <location>
        <begin position="166"/>
        <end position="278"/>
    </location>
</feature>
<dbReference type="Pfam" id="PF04397">
    <property type="entry name" value="LytTR"/>
    <property type="match status" value="1"/>
</dbReference>
<sequence length="278" mass="31585">MIPKIFILDDEAPARQRMRTLLSDIFEQCPTNVVGEAEHAQAALDAIAVCKPDIVLLDVQMPGISGIEFARHMLQNTQMQAAPIVIFVSAHDAYALQAFEVHAFDYLLKPVRAQRLQEAILRAVRLRNKISETSIEDSLDTSKNQHSTQLENLDLPTALPAKRQYFSVMERGRILLVSVKDVLYIKAEQKYLTLHTASQQHLIEESLQAIELEMPSVYVRIHRNTLIARAALVGVERGMELDEQTGKMTEAWQVILRDCKERLPISRRLWPTIKALVK</sequence>
<dbReference type="InterPro" id="IPR011006">
    <property type="entry name" value="CheY-like_superfamily"/>
</dbReference>
<evidence type="ECO:0000259" key="3">
    <source>
        <dbReference type="PROSITE" id="PS50110"/>
    </source>
</evidence>
<dbReference type="InterPro" id="IPR001789">
    <property type="entry name" value="Sig_transdc_resp-reg_receiver"/>
</dbReference>
<feature type="domain" description="Response regulatory" evidence="3">
    <location>
        <begin position="4"/>
        <end position="124"/>
    </location>
</feature>
<evidence type="ECO:0000313" key="6">
    <source>
        <dbReference type="Proteomes" id="UP000237839"/>
    </source>
</evidence>
<protein>
    <submittedName>
        <fullName evidence="5">Response regulator of the LytR/AlgR family</fullName>
    </submittedName>
</protein>
<comment type="caution">
    <text evidence="5">The sequence shown here is derived from an EMBL/GenBank/DDBJ whole genome shotgun (WGS) entry which is preliminary data.</text>
</comment>
<dbReference type="Proteomes" id="UP000237839">
    <property type="component" value="Unassembled WGS sequence"/>
</dbReference>
<dbReference type="PROSITE" id="PS50110">
    <property type="entry name" value="RESPONSE_REGULATORY"/>
    <property type="match status" value="1"/>
</dbReference>
<accession>A0A2S9GU69</accession>
<dbReference type="SMART" id="SM00850">
    <property type="entry name" value="LytTR"/>
    <property type="match status" value="1"/>
</dbReference>
<organism evidence="5 6">
    <name type="scientific">Solimicrobium silvestre</name>
    <dbReference type="NCBI Taxonomy" id="2099400"/>
    <lineage>
        <taxon>Bacteria</taxon>
        <taxon>Pseudomonadati</taxon>
        <taxon>Pseudomonadota</taxon>
        <taxon>Betaproteobacteria</taxon>
        <taxon>Burkholderiales</taxon>
        <taxon>Oxalobacteraceae</taxon>
        <taxon>Solimicrobium</taxon>
    </lineage>
</organism>
<dbReference type="GO" id="GO:0000156">
    <property type="term" value="F:phosphorelay response regulator activity"/>
    <property type="evidence" value="ECO:0007669"/>
    <property type="project" value="TreeGrafter"/>
</dbReference>
<evidence type="ECO:0000256" key="1">
    <source>
        <dbReference type="ARBA" id="ARBA00023125"/>
    </source>
</evidence>
<evidence type="ECO:0000256" key="2">
    <source>
        <dbReference type="PROSITE-ProRule" id="PRU00169"/>
    </source>
</evidence>
<reference evidence="5 6" key="1">
    <citation type="submission" date="2018-02" db="EMBL/GenBank/DDBJ databases">
        <title>Solimicrobium silvestre gen. nov., sp. nov., isolated from alpine forest soil.</title>
        <authorList>
            <person name="Margesin R."/>
            <person name="Albuquerque L."/>
            <person name="Zhang D.-C."/>
            <person name="Froufe H.J.C."/>
            <person name="Severino R."/>
            <person name="Roxo I."/>
            <person name="Egas C."/>
            <person name="Da Costa M.S."/>
        </authorList>
    </citation>
    <scope>NUCLEOTIDE SEQUENCE [LARGE SCALE GENOMIC DNA]</scope>
    <source>
        <strain evidence="5 6">S20-91</strain>
    </source>
</reference>
<dbReference type="EMBL" id="PUGF01000026">
    <property type="protein sequence ID" value="PRC91254.1"/>
    <property type="molecule type" value="Genomic_DNA"/>
</dbReference>
<keyword evidence="6" id="KW-1185">Reference proteome</keyword>